<accession>A0A401QDZ9</accession>
<name>A0A401QDZ9_SCYTO</name>
<evidence type="ECO:0000313" key="1">
    <source>
        <dbReference type="EMBL" id="GCB83584.1"/>
    </source>
</evidence>
<dbReference type="Proteomes" id="UP000288216">
    <property type="component" value="Unassembled WGS sequence"/>
</dbReference>
<gene>
    <name evidence="1" type="ORF">scyTo_0024292</name>
</gene>
<proteinExistence type="predicted"/>
<sequence length="63" mass="7115">CTAPWKIHPIIELSMCWLAPGQGVGGDPRAGRLYAHSASRQRRNWKQEPRSEFTVKAFLSSSF</sequence>
<evidence type="ECO:0000313" key="2">
    <source>
        <dbReference type="Proteomes" id="UP000288216"/>
    </source>
</evidence>
<organism evidence="1 2">
    <name type="scientific">Scyliorhinus torazame</name>
    <name type="common">Cloudy catshark</name>
    <name type="synonym">Catulus torazame</name>
    <dbReference type="NCBI Taxonomy" id="75743"/>
    <lineage>
        <taxon>Eukaryota</taxon>
        <taxon>Metazoa</taxon>
        <taxon>Chordata</taxon>
        <taxon>Craniata</taxon>
        <taxon>Vertebrata</taxon>
        <taxon>Chondrichthyes</taxon>
        <taxon>Elasmobranchii</taxon>
        <taxon>Galeomorphii</taxon>
        <taxon>Galeoidea</taxon>
        <taxon>Carcharhiniformes</taxon>
        <taxon>Scyliorhinidae</taxon>
        <taxon>Scyliorhinus</taxon>
    </lineage>
</organism>
<keyword evidence="2" id="KW-1185">Reference proteome</keyword>
<dbReference type="AlphaFoldDB" id="A0A401QDZ9"/>
<protein>
    <submittedName>
        <fullName evidence="1">Uncharacterized protein</fullName>
    </submittedName>
</protein>
<comment type="caution">
    <text evidence="1">The sequence shown here is derived from an EMBL/GenBank/DDBJ whole genome shotgun (WGS) entry which is preliminary data.</text>
</comment>
<reference evidence="1 2" key="1">
    <citation type="journal article" date="2018" name="Nat. Ecol. Evol.">
        <title>Shark genomes provide insights into elasmobranch evolution and the origin of vertebrates.</title>
        <authorList>
            <person name="Hara Y"/>
            <person name="Yamaguchi K"/>
            <person name="Onimaru K"/>
            <person name="Kadota M"/>
            <person name="Koyanagi M"/>
            <person name="Keeley SD"/>
            <person name="Tatsumi K"/>
            <person name="Tanaka K"/>
            <person name="Motone F"/>
            <person name="Kageyama Y"/>
            <person name="Nozu R"/>
            <person name="Adachi N"/>
            <person name="Nishimura O"/>
            <person name="Nakagawa R"/>
            <person name="Tanegashima C"/>
            <person name="Kiyatake I"/>
            <person name="Matsumoto R"/>
            <person name="Murakumo K"/>
            <person name="Nishida K"/>
            <person name="Terakita A"/>
            <person name="Kuratani S"/>
            <person name="Sato K"/>
            <person name="Hyodo S Kuraku.S."/>
        </authorList>
    </citation>
    <scope>NUCLEOTIDE SEQUENCE [LARGE SCALE GENOMIC DNA]</scope>
</reference>
<dbReference type="EMBL" id="BFAA01042766">
    <property type="protein sequence ID" value="GCB83584.1"/>
    <property type="molecule type" value="Genomic_DNA"/>
</dbReference>
<feature type="non-terminal residue" evidence="1">
    <location>
        <position position="1"/>
    </location>
</feature>